<evidence type="ECO:0000256" key="2">
    <source>
        <dbReference type="ARBA" id="ARBA00023054"/>
    </source>
</evidence>
<evidence type="ECO:0000313" key="5">
    <source>
        <dbReference type="Proteomes" id="UP000238479"/>
    </source>
</evidence>
<dbReference type="Gramene" id="PRQ28197">
    <property type="protein sequence ID" value="PRQ28197"/>
    <property type="gene ID" value="RchiOBHm_Chr5g0000421"/>
</dbReference>
<reference evidence="4 5" key="1">
    <citation type="journal article" date="2018" name="Nat. Genet.">
        <title>The Rosa genome provides new insights in the design of modern roses.</title>
        <authorList>
            <person name="Bendahmane M."/>
        </authorList>
    </citation>
    <scope>NUCLEOTIDE SEQUENCE [LARGE SCALE GENOMIC DNA]</scope>
    <source>
        <strain evidence="5">cv. Old Blush</strain>
    </source>
</reference>
<name>A0A2P6Q1Z9_ROSCH</name>
<proteinExistence type="inferred from homology"/>
<dbReference type="PANTHER" id="PTHR32054:SF42">
    <property type="entry name" value="WEB FAMILY PROTEIN"/>
    <property type="match status" value="1"/>
</dbReference>
<accession>A0A2P6Q1Z9</accession>
<dbReference type="Pfam" id="PF05701">
    <property type="entry name" value="WEMBL"/>
    <property type="match status" value="1"/>
</dbReference>
<dbReference type="AlphaFoldDB" id="A0A2P6Q1Z9"/>
<dbReference type="Proteomes" id="UP000238479">
    <property type="component" value="Chromosome 5"/>
</dbReference>
<feature type="region of interest" description="Disordered" evidence="3">
    <location>
        <begin position="413"/>
        <end position="468"/>
    </location>
</feature>
<comment type="caution">
    <text evidence="4">The sequence shown here is derived from an EMBL/GenBank/DDBJ whole genome shotgun (WGS) entry which is preliminary data.</text>
</comment>
<dbReference type="STRING" id="74649.A0A2P6Q1Z9"/>
<dbReference type="EMBL" id="PDCK01000043">
    <property type="protein sequence ID" value="PRQ28197.1"/>
    <property type="molecule type" value="Genomic_DNA"/>
</dbReference>
<protein>
    <submittedName>
        <fullName evidence="4">Putative WEB family protein</fullName>
    </submittedName>
</protein>
<gene>
    <name evidence="4" type="ORF">RchiOBHm_Chr5g0000421</name>
</gene>
<keyword evidence="2" id="KW-0175">Coiled coil</keyword>
<feature type="compositionally biased region" description="Basic and acidic residues" evidence="3">
    <location>
        <begin position="437"/>
        <end position="468"/>
    </location>
</feature>
<evidence type="ECO:0000256" key="3">
    <source>
        <dbReference type="SAM" id="MobiDB-lite"/>
    </source>
</evidence>
<dbReference type="GO" id="GO:0005829">
    <property type="term" value="C:cytosol"/>
    <property type="evidence" value="ECO:0007669"/>
    <property type="project" value="TreeGrafter"/>
</dbReference>
<dbReference type="GO" id="GO:0009903">
    <property type="term" value="P:chloroplast avoidance movement"/>
    <property type="evidence" value="ECO:0007669"/>
    <property type="project" value="TreeGrafter"/>
</dbReference>
<dbReference type="InterPro" id="IPR008545">
    <property type="entry name" value="Web"/>
</dbReference>
<organism evidence="4 5">
    <name type="scientific">Rosa chinensis</name>
    <name type="common">China rose</name>
    <dbReference type="NCBI Taxonomy" id="74649"/>
    <lineage>
        <taxon>Eukaryota</taxon>
        <taxon>Viridiplantae</taxon>
        <taxon>Streptophyta</taxon>
        <taxon>Embryophyta</taxon>
        <taxon>Tracheophyta</taxon>
        <taxon>Spermatophyta</taxon>
        <taxon>Magnoliopsida</taxon>
        <taxon>eudicotyledons</taxon>
        <taxon>Gunneridae</taxon>
        <taxon>Pentapetalae</taxon>
        <taxon>rosids</taxon>
        <taxon>fabids</taxon>
        <taxon>Rosales</taxon>
        <taxon>Rosaceae</taxon>
        <taxon>Rosoideae</taxon>
        <taxon>Rosoideae incertae sedis</taxon>
        <taxon>Rosa</taxon>
    </lineage>
</organism>
<dbReference type="GO" id="GO:0009904">
    <property type="term" value="P:chloroplast accumulation movement"/>
    <property type="evidence" value="ECO:0007669"/>
    <property type="project" value="TreeGrafter"/>
</dbReference>
<sequence length="617" mass="68954">MNITFSDRFSAINLIEADRYMDTYAYDANISIKCFSEEIKMANVRVKDQQKASPDSAKAEVGEVDTRAPFQSVKAAVSLFGEVAVSKGKQASPTKKKLSENDELDMETQLLLARKELTKVKQQLESAETTKARALSELDKAKRTLEELNTKIKSVSDSKKSAMKAAEEVKARAKNLEEVKARESIEGAAWKQELDHARNEYISTVTQLDAAKQELTKIRQDFDAALEAKLVAFQQAGEAQRSAKVNSDRVTELRKEIAAMQGSIEQLKVVSIHAQQEQAKVVAEREARLQDYKAAKQQAEDKLLSLKEEVDPELIKDLEAKLGQTTVEVEVLQEEMRKAHASEMDSVRVVTMELNEATKKLQEVAEEESSLRSFVSSLRLELEDVKMETGELRNKEMELEVLATSLTAEMEKNKAEAERLKEEADRAAVQKLSSETESARLEAEKMKQNVVQQKREAEDSRNSAEEAEKKLKLALEEAEDAIEAEKRALEQLKALSGTHHDTAASESTTPSTTGKIKLSLEDYECLSRKAKECESLAEIREAECIVQVEAISVRKNEADKRLEASLKAIEEIKTATNLALRNAESADSAKSVVEGELRKWRQEEQTVVVGESSRPPF</sequence>
<feature type="compositionally biased region" description="Basic and acidic residues" evidence="3">
    <location>
        <begin position="413"/>
        <end position="428"/>
    </location>
</feature>
<evidence type="ECO:0000256" key="1">
    <source>
        <dbReference type="ARBA" id="ARBA00005485"/>
    </source>
</evidence>
<dbReference type="OMA" id="KWRIKEQ"/>
<comment type="similarity">
    <text evidence="1">Belongs to the WEB family.</text>
</comment>
<keyword evidence="5" id="KW-1185">Reference proteome</keyword>
<evidence type="ECO:0000313" key="4">
    <source>
        <dbReference type="EMBL" id="PRQ28197.1"/>
    </source>
</evidence>
<dbReference type="PANTHER" id="PTHR32054">
    <property type="entry name" value="HEAVY CHAIN, PUTATIVE, EXPRESSED-RELATED-RELATED"/>
    <property type="match status" value="1"/>
</dbReference>